<dbReference type="AlphaFoldDB" id="A0A4U9HW14"/>
<evidence type="ECO:0000256" key="2">
    <source>
        <dbReference type="ARBA" id="ARBA00005709"/>
    </source>
</evidence>
<keyword evidence="5" id="KW-0969">Cilium</keyword>
<dbReference type="GO" id="GO:0005198">
    <property type="term" value="F:structural molecule activity"/>
    <property type="evidence" value="ECO:0007669"/>
    <property type="project" value="InterPro"/>
</dbReference>
<feature type="domain" description="Flagellin N-terminal" evidence="4">
    <location>
        <begin position="4"/>
        <end position="57"/>
    </location>
</feature>
<evidence type="ECO:0000256" key="3">
    <source>
        <dbReference type="ARBA" id="ARBA00023143"/>
    </source>
</evidence>
<organism evidence="5 6">
    <name type="scientific">Leclercia adecarboxylata</name>
    <dbReference type="NCBI Taxonomy" id="83655"/>
    <lineage>
        <taxon>Bacteria</taxon>
        <taxon>Pseudomonadati</taxon>
        <taxon>Pseudomonadota</taxon>
        <taxon>Gammaproteobacteria</taxon>
        <taxon>Enterobacterales</taxon>
        <taxon>Enterobacteriaceae</taxon>
        <taxon>Leclercia</taxon>
    </lineage>
</organism>
<comment type="subcellular location">
    <subcellularLocation>
        <location evidence="1">Bacterial flagellum</location>
    </subcellularLocation>
</comment>
<comment type="similarity">
    <text evidence="2">Belongs to the bacterial flagellin family.</text>
</comment>
<evidence type="ECO:0000256" key="1">
    <source>
        <dbReference type="ARBA" id="ARBA00004365"/>
    </source>
</evidence>
<evidence type="ECO:0000313" key="6">
    <source>
        <dbReference type="Proteomes" id="UP000310719"/>
    </source>
</evidence>
<keyword evidence="5" id="KW-0966">Cell projection</keyword>
<protein>
    <submittedName>
        <fullName evidence="5">Flagellin</fullName>
    </submittedName>
</protein>
<accession>A0A4U9HW14</accession>
<evidence type="ECO:0000259" key="4">
    <source>
        <dbReference type="Pfam" id="PF00669"/>
    </source>
</evidence>
<dbReference type="GO" id="GO:0009288">
    <property type="term" value="C:bacterial-type flagellum"/>
    <property type="evidence" value="ECO:0007669"/>
    <property type="project" value="UniProtKB-SubCell"/>
</dbReference>
<keyword evidence="3" id="KW-0975">Bacterial flagellum</keyword>
<reference evidence="5 6" key="1">
    <citation type="submission" date="2019-05" db="EMBL/GenBank/DDBJ databases">
        <authorList>
            <consortium name="Pathogen Informatics"/>
        </authorList>
    </citation>
    <scope>NUCLEOTIDE SEQUENCE [LARGE SCALE GENOMIC DNA]</scope>
    <source>
        <strain evidence="5 6">NCTC13032</strain>
    </source>
</reference>
<gene>
    <name evidence="5" type="primary">fliC_1</name>
    <name evidence="5" type="ORF">NCTC13032_03626</name>
</gene>
<sequence>MLAINHNEIAGLSLKSRNANSTLLAQTIERLSSALRINSAKDDAAGQAIGNRMFANNQCGQGDLTWAG</sequence>
<name>A0A4U9HW14_9ENTR</name>
<keyword evidence="5" id="KW-0282">Flagellum</keyword>
<dbReference type="EMBL" id="LR590464">
    <property type="protein sequence ID" value="VTP68580.1"/>
    <property type="molecule type" value="Genomic_DNA"/>
</dbReference>
<dbReference type="SUPFAM" id="SSF64518">
    <property type="entry name" value="Phase 1 flagellin"/>
    <property type="match status" value="1"/>
</dbReference>
<evidence type="ECO:0000313" key="5">
    <source>
        <dbReference type="EMBL" id="VTP68580.1"/>
    </source>
</evidence>
<proteinExistence type="inferred from homology"/>
<dbReference type="Pfam" id="PF00669">
    <property type="entry name" value="Flagellin_N"/>
    <property type="match status" value="1"/>
</dbReference>
<dbReference type="InterPro" id="IPR001029">
    <property type="entry name" value="Flagellin_N"/>
</dbReference>
<dbReference type="Proteomes" id="UP000310719">
    <property type="component" value="Chromosome"/>
</dbReference>